<dbReference type="AlphaFoldDB" id="A0A7R9ELD1"/>
<evidence type="ECO:0000313" key="3">
    <source>
        <dbReference type="EMBL" id="CAD7435088.1"/>
    </source>
</evidence>
<dbReference type="Gene3D" id="3.20.20.80">
    <property type="entry name" value="Glycosidases"/>
    <property type="match status" value="1"/>
</dbReference>
<name>A0A7R9ELD1_9NEOP</name>
<protein>
    <recommendedName>
        <fullName evidence="2">Glycoside hydrolase family 2 catalytic domain-containing protein</fullName>
    </recommendedName>
</protein>
<dbReference type="GO" id="GO:0005975">
    <property type="term" value="P:carbohydrate metabolic process"/>
    <property type="evidence" value="ECO:0007669"/>
    <property type="project" value="InterPro"/>
</dbReference>
<dbReference type="PANTHER" id="PTHR10066">
    <property type="entry name" value="BETA-GLUCURONIDASE"/>
    <property type="match status" value="1"/>
</dbReference>
<dbReference type="GO" id="GO:0030246">
    <property type="term" value="F:carbohydrate binding"/>
    <property type="evidence" value="ECO:0007669"/>
    <property type="project" value="TreeGrafter"/>
</dbReference>
<reference evidence="3" key="1">
    <citation type="submission" date="2020-11" db="EMBL/GenBank/DDBJ databases">
        <authorList>
            <person name="Tran Van P."/>
        </authorList>
    </citation>
    <scope>NUCLEOTIDE SEQUENCE</scope>
</reference>
<sequence length="75" mass="8931">MIWNFADFKTAETYTRVGGNKKGVFTRDRQPKSSAHHVRRRYLALAEELDNFSPPQDAYPYISYQSYRDKRKNEL</sequence>
<dbReference type="InterPro" id="IPR017853">
    <property type="entry name" value="GH"/>
</dbReference>
<dbReference type="GO" id="GO:0004566">
    <property type="term" value="F:beta-glucuronidase activity"/>
    <property type="evidence" value="ECO:0007669"/>
    <property type="project" value="TreeGrafter"/>
</dbReference>
<evidence type="ECO:0000256" key="1">
    <source>
        <dbReference type="ARBA" id="ARBA00007401"/>
    </source>
</evidence>
<dbReference type="GO" id="GO:0005615">
    <property type="term" value="C:extracellular space"/>
    <property type="evidence" value="ECO:0007669"/>
    <property type="project" value="TreeGrafter"/>
</dbReference>
<dbReference type="InterPro" id="IPR006103">
    <property type="entry name" value="Glyco_hydro_2_cat"/>
</dbReference>
<dbReference type="SUPFAM" id="SSF51445">
    <property type="entry name" value="(Trans)glycosidases"/>
    <property type="match status" value="1"/>
</dbReference>
<evidence type="ECO:0000259" key="2">
    <source>
        <dbReference type="Pfam" id="PF02836"/>
    </source>
</evidence>
<proteinExistence type="inferred from homology"/>
<accession>A0A7R9ELD1</accession>
<feature type="domain" description="Glycoside hydrolase family 2 catalytic" evidence="2">
    <location>
        <begin position="1"/>
        <end position="44"/>
    </location>
</feature>
<dbReference type="Pfam" id="PF02836">
    <property type="entry name" value="Glyco_hydro_2_C"/>
    <property type="match status" value="1"/>
</dbReference>
<organism evidence="3">
    <name type="scientific">Timema monikensis</name>
    <dbReference type="NCBI Taxonomy" id="170555"/>
    <lineage>
        <taxon>Eukaryota</taxon>
        <taxon>Metazoa</taxon>
        <taxon>Ecdysozoa</taxon>
        <taxon>Arthropoda</taxon>
        <taxon>Hexapoda</taxon>
        <taxon>Insecta</taxon>
        <taxon>Pterygota</taxon>
        <taxon>Neoptera</taxon>
        <taxon>Polyneoptera</taxon>
        <taxon>Phasmatodea</taxon>
        <taxon>Timematodea</taxon>
        <taxon>Timematoidea</taxon>
        <taxon>Timematidae</taxon>
        <taxon>Timema</taxon>
    </lineage>
</organism>
<dbReference type="PANTHER" id="PTHR10066:SF67">
    <property type="entry name" value="BETA-GLUCURONIDASE"/>
    <property type="match status" value="1"/>
</dbReference>
<gene>
    <name evidence="3" type="ORF">TMSB3V08_LOCUS11736</name>
</gene>
<dbReference type="GO" id="GO:0019391">
    <property type="term" value="P:glucuronoside catabolic process"/>
    <property type="evidence" value="ECO:0007669"/>
    <property type="project" value="TreeGrafter"/>
</dbReference>
<comment type="similarity">
    <text evidence="1">Belongs to the glycosyl hydrolase 2 family.</text>
</comment>
<dbReference type="EMBL" id="OB798951">
    <property type="protein sequence ID" value="CAD7435088.1"/>
    <property type="molecule type" value="Genomic_DNA"/>
</dbReference>